<feature type="domain" description="C2H2-type" evidence="12">
    <location>
        <begin position="64"/>
        <end position="91"/>
    </location>
</feature>
<dbReference type="PANTHER" id="PTHR24404:SF114">
    <property type="entry name" value="KLUMPFUSS, ISOFORM B-RELATED"/>
    <property type="match status" value="1"/>
</dbReference>
<proteinExistence type="evidence at transcript level"/>
<keyword evidence="6" id="KW-0862">Zinc</keyword>
<dbReference type="Pfam" id="PF00096">
    <property type="entry name" value="zf-C2H2"/>
    <property type="match status" value="1"/>
</dbReference>
<dbReference type="PANTHER" id="PTHR24404">
    <property type="entry name" value="ZINC FINGER PROTEIN"/>
    <property type="match status" value="1"/>
</dbReference>
<sequence>MFFCPLCGDAFPTNADLDSHWQASHPLNQERPEGKHRCTYCPYSSDNKSHTTRHERTHTGERPFTCTICQKSFSRSERLETHMNVHTRGRWLERSEYGQYVTPEAPQEAAFAVRQHAHPPLLRPDVCPEGTTPQAVHFTSPSLVPEVFPALHHFQISQECGASGTSTRSAATALPAATSGEFPFVQTTQLAVALDDTEKMHIVTLE</sequence>
<evidence type="ECO:0000256" key="8">
    <source>
        <dbReference type="ARBA" id="ARBA00023125"/>
    </source>
</evidence>
<dbReference type="SMART" id="SM00355">
    <property type="entry name" value="ZnF_C2H2"/>
    <property type="match status" value="3"/>
</dbReference>
<reference evidence="13" key="2">
    <citation type="journal article" date="2015" name="J. Proteomics">
        <title>Sexual differences in the sialomes of the zebra tick, Rhipicephalus pulchellus.</title>
        <authorList>
            <person name="Tan A.W."/>
            <person name="Francischetti I.M."/>
            <person name="Slovak M."/>
            <person name="Kini R.M."/>
            <person name="Ribeiro J.M."/>
        </authorList>
    </citation>
    <scope>NUCLEOTIDE SEQUENCE</scope>
    <source>
        <tissue evidence="13">Salivary gland</tissue>
    </source>
</reference>
<dbReference type="GO" id="GO:0006357">
    <property type="term" value="P:regulation of transcription by RNA polymerase II"/>
    <property type="evidence" value="ECO:0007669"/>
    <property type="project" value="TreeGrafter"/>
</dbReference>
<evidence type="ECO:0000256" key="4">
    <source>
        <dbReference type="ARBA" id="ARBA00022737"/>
    </source>
</evidence>
<keyword evidence="4" id="KW-0677">Repeat</keyword>
<dbReference type="InterPro" id="IPR013087">
    <property type="entry name" value="Znf_C2H2_type"/>
</dbReference>
<evidence type="ECO:0000256" key="7">
    <source>
        <dbReference type="ARBA" id="ARBA00023015"/>
    </source>
</evidence>
<dbReference type="InterPro" id="IPR036236">
    <property type="entry name" value="Znf_C2H2_sf"/>
</dbReference>
<dbReference type="FunFam" id="3.30.160.60:FF:000097">
    <property type="entry name" value="Zinc finger protein"/>
    <property type="match status" value="1"/>
</dbReference>
<evidence type="ECO:0000256" key="10">
    <source>
        <dbReference type="ARBA" id="ARBA00023242"/>
    </source>
</evidence>
<dbReference type="SUPFAM" id="SSF57667">
    <property type="entry name" value="beta-beta-alpha zinc fingers"/>
    <property type="match status" value="1"/>
</dbReference>
<dbReference type="EMBL" id="GACK01008612">
    <property type="protein sequence ID" value="JAA56422.1"/>
    <property type="molecule type" value="mRNA"/>
</dbReference>
<dbReference type="InterPro" id="IPR050589">
    <property type="entry name" value="Ikaros_C2H2-ZF"/>
</dbReference>
<keyword evidence="3" id="KW-0479">Metal-binding</keyword>
<dbReference type="PROSITE" id="PS50157">
    <property type="entry name" value="ZINC_FINGER_C2H2_2"/>
    <property type="match status" value="3"/>
</dbReference>
<comment type="subcellular location">
    <subcellularLocation>
        <location evidence="2">Nucleus</location>
    </subcellularLocation>
</comment>
<evidence type="ECO:0000256" key="1">
    <source>
        <dbReference type="ARBA" id="ARBA00003767"/>
    </source>
</evidence>
<feature type="domain" description="C2H2-type" evidence="12">
    <location>
        <begin position="36"/>
        <end position="63"/>
    </location>
</feature>
<reference evidence="13" key="1">
    <citation type="submission" date="2012-11" db="EMBL/GenBank/DDBJ databases">
        <authorList>
            <person name="Lucero-Rivera Y.E."/>
            <person name="Tovar-Ramirez D."/>
        </authorList>
    </citation>
    <scope>NUCLEOTIDE SEQUENCE</scope>
    <source>
        <tissue evidence="13">Salivary gland</tissue>
    </source>
</reference>
<evidence type="ECO:0000313" key="13">
    <source>
        <dbReference type="EMBL" id="JAA56422.1"/>
    </source>
</evidence>
<evidence type="ECO:0000256" key="2">
    <source>
        <dbReference type="ARBA" id="ARBA00004123"/>
    </source>
</evidence>
<keyword evidence="7" id="KW-0805">Transcription regulation</keyword>
<dbReference type="PROSITE" id="PS00028">
    <property type="entry name" value="ZINC_FINGER_C2H2_1"/>
    <property type="match status" value="2"/>
</dbReference>
<organism evidence="13">
    <name type="scientific">Rhipicephalus pulchellus</name>
    <name type="common">Yellow backed tick</name>
    <name type="synonym">Dermacentor pulchellus</name>
    <dbReference type="NCBI Taxonomy" id="72859"/>
    <lineage>
        <taxon>Eukaryota</taxon>
        <taxon>Metazoa</taxon>
        <taxon>Ecdysozoa</taxon>
        <taxon>Arthropoda</taxon>
        <taxon>Chelicerata</taxon>
        <taxon>Arachnida</taxon>
        <taxon>Acari</taxon>
        <taxon>Parasitiformes</taxon>
        <taxon>Ixodida</taxon>
        <taxon>Ixodoidea</taxon>
        <taxon>Ixodidae</taxon>
        <taxon>Rhipicephalinae</taxon>
        <taxon>Rhipicephalus</taxon>
        <taxon>Rhipicephalus</taxon>
    </lineage>
</organism>
<comment type="function">
    <text evidence="1">May be involved in transcriptional regulation.</text>
</comment>
<evidence type="ECO:0000256" key="11">
    <source>
        <dbReference type="PROSITE-ProRule" id="PRU00042"/>
    </source>
</evidence>
<dbReference type="Gene3D" id="3.30.160.60">
    <property type="entry name" value="Classic Zinc Finger"/>
    <property type="match status" value="2"/>
</dbReference>
<evidence type="ECO:0000256" key="6">
    <source>
        <dbReference type="ARBA" id="ARBA00022833"/>
    </source>
</evidence>
<accession>L7LXU8</accession>
<evidence type="ECO:0000256" key="9">
    <source>
        <dbReference type="ARBA" id="ARBA00023163"/>
    </source>
</evidence>
<dbReference type="GO" id="GO:0008270">
    <property type="term" value="F:zinc ion binding"/>
    <property type="evidence" value="ECO:0007669"/>
    <property type="project" value="UniProtKB-KW"/>
</dbReference>
<keyword evidence="10" id="KW-0539">Nucleus</keyword>
<dbReference type="GO" id="GO:0003700">
    <property type="term" value="F:DNA-binding transcription factor activity"/>
    <property type="evidence" value="ECO:0007669"/>
    <property type="project" value="TreeGrafter"/>
</dbReference>
<dbReference type="GO" id="GO:0005634">
    <property type="term" value="C:nucleus"/>
    <property type="evidence" value="ECO:0007669"/>
    <property type="project" value="UniProtKB-SubCell"/>
</dbReference>
<dbReference type="AlphaFoldDB" id="L7LXU8"/>
<name>L7LXU8_RHIPC</name>
<feature type="domain" description="C2H2-type" evidence="12">
    <location>
        <begin position="2"/>
        <end position="30"/>
    </location>
</feature>
<dbReference type="GO" id="GO:0000978">
    <property type="term" value="F:RNA polymerase II cis-regulatory region sequence-specific DNA binding"/>
    <property type="evidence" value="ECO:0007669"/>
    <property type="project" value="TreeGrafter"/>
</dbReference>
<keyword evidence="9" id="KW-0804">Transcription</keyword>
<evidence type="ECO:0000256" key="5">
    <source>
        <dbReference type="ARBA" id="ARBA00022771"/>
    </source>
</evidence>
<keyword evidence="5 11" id="KW-0863">Zinc-finger</keyword>
<evidence type="ECO:0000256" key="3">
    <source>
        <dbReference type="ARBA" id="ARBA00022723"/>
    </source>
</evidence>
<keyword evidence="8" id="KW-0238">DNA-binding</keyword>
<protein>
    <recommendedName>
        <fullName evidence="12">C2H2-type domain-containing protein</fullName>
    </recommendedName>
</protein>
<evidence type="ECO:0000259" key="12">
    <source>
        <dbReference type="PROSITE" id="PS50157"/>
    </source>
</evidence>